<dbReference type="InterPro" id="IPR007791">
    <property type="entry name" value="DjlA_N"/>
</dbReference>
<evidence type="ECO:0000313" key="2">
    <source>
        <dbReference type="EMBL" id="MCL1138121.1"/>
    </source>
</evidence>
<dbReference type="SUPFAM" id="SSF158682">
    <property type="entry name" value="TerB-like"/>
    <property type="match status" value="1"/>
</dbReference>
<dbReference type="InterPro" id="IPR029024">
    <property type="entry name" value="TerB-like"/>
</dbReference>
<dbReference type="Proteomes" id="UP001139293">
    <property type="component" value="Unassembled WGS sequence"/>
</dbReference>
<organism evidence="2 3">
    <name type="scientific">Shewanella pneumatophori</name>
    <dbReference type="NCBI Taxonomy" id="314092"/>
    <lineage>
        <taxon>Bacteria</taxon>
        <taxon>Pseudomonadati</taxon>
        <taxon>Pseudomonadota</taxon>
        <taxon>Gammaproteobacteria</taxon>
        <taxon>Alteromonadales</taxon>
        <taxon>Shewanellaceae</taxon>
        <taxon>Shewanella</taxon>
    </lineage>
</organism>
<name>A0A9X2CFQ6_9GAMM</name>
<feature type="domain" description="Co-chaperone DjlA N-terminal" evidence="1">
    <location>
        <begin position="27"/>
        <end position="143"/>
    </location>
</feature>
<comment type="caution">
    <text evidence="2">The sequence shown here is derived from an EMBL/GenBank/DDBJ whole genome shotgun (WGS) entry which is preliminary data.</text>
</comment>
<dbReference type="CDD" id="cd07313">
    <property type="entry name" value="terB_like_2"/>
    <property type="match status" value="1"/>
</dbReference>
<dbReference type="Pfam" id="PF05099">
    <property type="entry name" value="TerB"/>
    <property type="match status" value="1"/>
</dbReference>
<evidence type="ECO:0000259" key="1">
    <source>
        <dbReference type="Pfam" id="PF05099"/>
    </source>
</evidence>
<proteinExistence type="predicted"/>
<sequence>MLAKLKQFFGNPDTPLSDEERAEHLNLAAASLLIEVVMADESMSENEAKLLPTLLTTTLNLDVSDVENLINDAKKSQQKSTSLYEFTQAINDNFDVEQKQQLILAMWKLAYADGHLCQYEDQIIRRTAELFYLRHSELIQMRNIAMEQQNKKPPFE</sequence>
<reference evidence="2" key="1">
    <citation type="submission" date="2022-01" db="EMBL/GenBank/DDBJ databases">
        <title>Whole genome-based taxonomy of the Shewanellaceae.</title>
        <authorList>
            <person name="Martin-Rodriguez A.J."/>
        </authorList>
    </citation>
    <scope>NUCLEOTIDE SEQUENCE</scope>
    <source>
        <strain evidence="2">KCTC 23973</strain>
    </source>
</reference>
<accession>A0A9X2CFQ6</accession>
<gene>
    <name evidence="2" type="ORF">L2740_06115</name>
</gene>
<keyword evidence="3" id="KW-1185">Reference proteome</keyword>
<protein>
    <submittedName>
        <fullName evidence="2">TerB family tellurite resistance protein</fullName>
    </submittedName>
</protein>
<dbReference type="RefSeq" id="WP_248949216.1">
    <property type="nucleotide sequence ID" value="NZ_JAKILB010000003.1"/>
</dbReference>
<dbReference type="EMBL" id="JAKILB010000003">
    <property type="protein sequence ID" value="MCL1138121.1"/>
    <property type="molecule type" value="Genomic_DNA"/>
</dbReference>
<dbReference type="Gene3D" id="1.10.3680.10">
    <property type="entry name" value="TerB-like"/>
    <property type="match status" value="1"/>
</dbReference>
<dbReference type="AlphaFoldDB" id="A0A9X2CFQ6"/>
<evidence type="ECO:0000313" key="3">
    <source>
        <dbReference type="Proteomes" id="UP001139293"/>
    </source>
</evidence>